<dbReference type="InterPro" id="IPR017932">
    <property type="entry name" value="GATase_2_dom"/>
</dbReference>
<evidence type="ECO:0000256" key="11">
    <source>
        <dbReference type="ARBA" id="ARBA00022962"/>
    </source>
</evidence>
<name>A0A4R0N9M5_9SPHI</name>
<evidence type="ECO:0000313" key="22">
    <source>
        <dbReference type="EMBL" id="TCC96901.1"/>
    </source>
</evidence>
<sequence length="1502" mass="165394">MELTQDNQGLYDQRFEHDACGIGFVAHIKGRKSQQIISDAITILENLDHRGAVGAEINTGDGAGIMIQIPHEFLYDECLKIGFSLNESGDYGVGMLFLPKDVKAREECREIIYRAAEKLNLEVLGFRKVLTNTEGIGDMALSVEPEMEQVFIARPYEIAAGADFERKLYVFKNYLSKTINTTVKGINGEFYIASFSSRTIVYKGQLTSLQVRSYFTELGDKRVVSAFGLVHSRFATNTFPSWRLAQPFRYIAHNGEINTLQGNLNWFRASVKSFASPYFTPEELNILLPVIDESNSDSGCLDNIVELLLHSGRSLPHVLMMLIPEAWDGNDDMDELKQAFYKFHATLMEPWDGPAAVSFTDGNLIGATLDRNGLRPQRYAITEDDHVIMASEAGALALDQSRIIEKGRLTPGKMFVVDMEQGRIISDAEIKQQVCSRRPYGDWINQYQIRLEELPEPRLVFSGLSQESIFRYQQVFGYSREDVDLILKPMARDAKEAIGSMGTDIPLAVLSQKPQHLSSYFKQLFAQVTNPPIDPIREKVVMSLAGFMGNNGNILEENALQCHCVGIKHPILTNHELEKLRSIDTGVFQSKTLQTYFRADGKPGALAKGLDRLCRYAVDAVEDGFQVIVLSDRALDSEHAAIPSLLAVSTVHHHLIRKGYRGAVGIVVEAGDVWEVHHFATLIGFGATAVNPYLALETITGFQNELGVKPEKLIQNYIYATNNGLLKIFSKMGISTLQSYHGAQIFEILGLNKSVVDNYFTGAVSRIGGLGLDEIAKETLIKHNRVFKLANRPDPILPTGGNYKWKRKGEQHLFNPQTIHLLQNATCKKDYGVYKQYSKLVNEQTNQAFTIRGLFEFNYNRPAVPLEEVEPIEGILKRFATGAMSFGSISHEAHSTLAIAMNRIGGKSNTGEGGEDELRYDLLPNGDSMRSAIKQIASARFGVTSYYLSNADELQIKMAQGAKPGEGGQLPGEKVDDWIGKVRHATPGVGLISPPPHHDIYSIEDLAQLIFDLKNANREARINVKLVSKAGVGTIAAGVAKAHADVILVSGFDGGTGASPLTSIQHAGLPWELGLAEAHQTLVKNRLRSRVVLQTDGQLKTGRDIAIATLLGAEEWGVATAALVTAGCIMMRKCHLNTCPVGVATQDPNLRKLFTGEADHVVNLFYFLAEELRETMAELGFRTIQEMVGQADALSVRPIEEADWKLKDLDLSAILYKAPDNGLSLYQTEVQDHGLTDVLDHELIKAAQPALASKEPIYKEFELKNTNRAIGTMLSNEVSKVYKSQGLPNDTINFKFKGSAGQSFGAFAAKGISLQLEGEANDYVGKGLSGARLSIYPFSETKYVPEQNIIIGNVALYGATSGELFVRGQAGERFAVRNSGATAVVEGLGDHGCEYMTGGEVLVIGGTGSNFAAGMSGGVAWVYNTAGDFASKCNKEMVDLDPLDEQDELRINVLLKRHIQLTNSDLAKFILNDWATQSAHFIKVFPKEYKAVLQKRAQTVKV</sequence>
<evidence type="ECO:0000256" key="13">
    <source>
        <dbReference type="ARBA" id="ARBA00023004"/>
    </source>
</evidence>
<dbReference type="SUPFAM" id="SSF56235">
    <property type="entry name" value="N-terminal nucleophile aminohydrolases (Ntn hydrolases)"/>
    <property type="match status" value="1"/>
</dbReference>
<dbReference type="Proteomes" id="UP000291117">
    <property type="component" value="Unassembled WGS sequence"/>
</dbReference>
<dbReference type="FunFam" id="2.160.20.60:FF:000001">
    <property type="entry name" value="Glutamate synthase, large subunit"/>
    <property type="match status" value="1"/>
</dbReference>
<evidence type="ECO:0000256" key="12">
    <source>
        <dbReference type="ARBA" id="ARBA00023002"/>
    </source>
</evidence>
<dbReference type="CDD" id="cd02808">
    <property type="entry name" value="GltS_FMN"/>
    <property type="match status" value="1"/>
</dbReference>
<dbReference type="GO" id="GO:0019676">
    <property type="term" value="P:ammonia assimilation cycle"/>
    <property type="evidence" value="ECO:0007669"/>
    <property type="project" value="TreeGrafter"/>
</dbReference>
<dbReference type="PANTHER" id="PTHR11938:SF133">
    <property type="entry name" value="GLUTAMATE SYNTHASE (NADH)"/>
    <property type="match status" value="1"/>
</dbReference>
<evidence type="ECO:0000256" key="3">
    <source>
        <dbReference type="ARBA" id="ARBA00001974"/>
    </source>
</evidence>
<dbReference type="NCBIfam" id="NF008730">
    <property type="entry name" value="PRK11750.1"/>
    <property type="match status" value="1"/>
</dbReference>
<dbReference type="SUPFAM" id="SSF69336">
    <property type="entry name" value="Alpha subunit of glutamate synthase, C-terminal domain"/>
    <property type="match status" value="1"/>
</dbReference>
<keyword evidence="10" id="KW-0274">FAD</keyword>
<dbReference type="InterPro" id="IPR050711">
    <property type="entry name" value="ET-N_metabolism_enzyme"/>
</dbReference>
<keyword evidence="6" id="KW-0028">Amino-acid biosynthesis</keyword>
<evidence type="ECO:0000256" key="17">
    <source>
        <dbReference type="ARBA" id="ARBA00037898"/>
    </source>
</evidence>
<evidence type="ECO:0000256" key="4">
    <source>
        <dbReference type="ARBA" id="ARBA00009716"/>
    </source>
</evidence>
<comment type="similarity">
    <text evidence="4">Belongs to the glutamate synthase family.</text>
</comment>
<dbReference type="InterPro" id="IPR013785">
    <property type="entry name" value="Aldolase_TIM"/>
</dbReference>
<dbReference type="GO" id="GO:0051538">
    <property type="term" value="F:3 iron, 4 sulfur cluster binding"/>
    <property type="evidence" value="ECO:0007669"/>
    <property type="project" value="UniProtKB-KW"/>
</dbReference>
<accession>A0A4R0N9M5</accession>
<comment type="cofactor">
    <cofactor evidence="1">
        <name>FMN</name>
        <dbReference type="ChEBI" id="CHEBI:58210"/>
    </cofactor>
</comment>
<evidence type="ECO:0000256" key="15">
    <source>
        <dbReference type="ARBA" id="ARBA00023164"/>
    </source>
</evidence>
<keyword evidence="15" id="KW-0314">Glutamate biosynthesis</keyword>
<keyword evidence="14" id="KW-0411">Iron-sulfur</keyword>
<dbReference type="FunFam" id="3.20.20.70:FF:000053">
    <property type="entry name" value="Glutamate synthase large subunit"/>
    <property type="match status" value="1"/>
</dbReference>
<dbReference type="Pfam" id="PF01645">
    <property type="entry name" value="Glu_synthase"/>
    <property type="match status" value="1"/>
</dbReference>
<evidence type="ECO:0000256" key="5">
    <source>
        <dbReference type="ARBA" id="ARBA00012079"/>
    </source>
</evidence>
<keyword evidence="12 22" id="KW-0560">Oxidoreductase</keyword>
<keyword evidence="9" id="KW-0479">Metal-binding</keyword>
<keyword evidence="8" id="KW-0288">FMN</keyword>
<keyword evidence="11" id="KW-0315">Glutamine amidotransferase</keyword>
<dbReference type="EMBL" id="SJSM01000004">
    <property type="protein sequence ID" value="TCC96901.1"/>
    <property type="molecule type" value="Genomic_DNA"/>
</dbReference>
<gene>
    <name evidence="22" type="primary">gltB</name>
    <name evidence="22" type="ORF">EZ444_08505</name>
</gene>
<dbReference type="RefSeq" id="WP_131608313.1">
    <property type="nucleotide sequence ID" value="NZ_SJSM01000004.1"/>
</dbReference>
<evidence type="ECO:0000256" key="9">
    <source>
        <dbReference type="ARBA" id="ARBA00022723"/>
    </source>
</evidence>
<dbReference type="Gene3D" id="3.20.20.70">
    <property type="entry name" value="Aldolase class I"/>
    <property type="match status" value="2"/>
</dbReference>
<dbReference type="Pfam" id="PF00310">
    <property type="entry name" value="GATase_2"/>
    <property type="match status" value="1"/>
</dbReference>
<keyword evidence="23" id="KW-1185">Reference proteome</keyword>
<evidence type="ECO:0000256" key="1">
    <source>
        <dbReference type="ARBA" id="ARBA00001917"/>
    </source>
</evidence>
<dbReference type="FunFam" id="3.20.20.70:FF:000031">
    <property type="entry name" value="Glutamate synthase 1 [NADH]"/>
    <property type="match status" value="1"/>
</dbReference>
<reference evidence="22 23" key="1">
    <citation type="submission" date="2019-02" db="EMBL/GenBank/DDBJ databases">
        <title>Pedobacter sp. RP-3-8 sp. nov., isolated from Arctic soil.</title>
        <authorList>
            <person name="Dahal R.H."/>
        </authorList>
    </citation>
    <scope>NUCLEOTIDE SEQUENCE [LARGE SCALE GENOMIC DNA]</scope>
    <source>
        <strain evidence="22 23">RP-3-8</strain>
    </source>
</reference>
<dbReference type="Gene3D" id="2.160.20.60">
    <property type="entry name" value="Glutamate synthase, alpha subunit, C-terminal domain"/>
    <property type="match status" value="1"/>
</dbReference>
<dbReference type="Pfam" id="PF01493">
    <property type="entry name" value="GXGXG"/>
    <property type="match status" value="1"/>
</dbReference>
<dbReference type="OrthoDB" id="9758182at2"/>
<protein>
    <recommendedName>
        <fullName evidence="19">Glutamate synthase [NADPH] large chain</fullName>
        <ecNumber evidence="5">1.4.1.13</ecNumber>
    </recommendedName>
    <alternativeName>
        <fullName evidence="20">Glutamate synthase subunit alpha</fullName>
    </alternativeName>
</protein>
<dbReference type="InterPro" id="IPR029055">
    <property type="entry name" value="Ntn_hydrolases_N"/>
</dbReference>
<evidence type="ECO:0000256" key="16">
    <source>
        <dbReference type="ARBA" id="ARBA00023291"/>
    </source>
</evidence>
<evidence type="ECO:0000256" key="19">
    <source>
        <dbReference type="ARBA" id="ARBA00072108"/>
    </source>
</evidence>
<comment type="cofactor">
    <cofactor evidence="2">
        <name>[3Fe-4S] cluster</name>
        <dbReference type="ChEBI" id="CHEBI:21137"/>
    </cofactor>
</comment>
<dbReference type="Gene3D" id="3.60.20.10">
    <property type="entry name" value="Glutamine Phosphoribosylpyrophosphate, subunit 1, domain 1"/>
    <property type="match status" value="1"/>
</dbReference>
<evidence type="ECO:0000256" key="14">
    <source>
        <dbReference type="ARBA" id="ARBA00023014"/>
    </source>
</evidence>
<comment type="caution">
    <text evidence="22">The sequence shown here is derived from an EMBL/GenBank/DDBJ whole genome shotgun (WGS) entry which is preliminary data.</text>
</comment>
<evidence type="ECO:0000256" key="18">
    <source>
        <dbReference type="ARBA" id="ARBA00048151"/>
    </source>
</evidence>
<evidence type="ECO:0000313" key="23">
    <source>
        <dbReference type="Proteomes" id="UP000291117"/>
    </source>
</evidence>
<proteinExistence type="inferred from homology"/>
<dbReference type="FunFam" id="3.60.20.10:FF:000001">
    <property type="entry name" value="Glutamate synthase, large subunit"/>
    <property type="match status" value="1"/>
</dbReference>
<organism evidence="22 23">
    <name type="scientific">Pedobacter hiemivivus</name>
    <dbReference type="NCBI Taxonomy" id="2530454"/>
    <lineage>
        <taxon>Bacteria</taxon>
        <taxon>Pseudomonadati</taxon>
        <taxon>Bacteroidota</taxon>
        <taxon>Sphingobacteriia</taxon>
        <taxon>Sphingobacteriales</taxon>
        <taxon>Sphingobacteriaceae</taxon>
        <taxon>Pedobacter</taxon>
    </lineage>
</organism>
<evidence type="ECO:0000256" key="8">
    <source>
        <dbReference type="ARBA" id="ARBA00022643"/>
    </source>
</evidence>
<dbReference type="CDD" id="cd00982">
    <property type="entry name" value="gltB_C"/>
    <property type="match status" value="1"/>
</dbReference>
<comment type="catalytic activity">
    <reaction evidence="18">
        <text>2 L-glutamate + NADP(+) = L-glutamine + 2-oxoglutarate + NADPH + H(+)</text>
        <dbReference type="Rhea" id="RHEA:15501"/>
        <dbReference type="ChEBI" id="CHEBI:15378"/>
        <dbReference type="ChEBI" id="CHEBI:16810"/>
        <dbReference type="ChEBI" id="CHEBI:29985"/>
        <dbReference type="ChEBI" id="CHEBI:57783"/>
        <dbReference type="ChEBI" id="CHEBI:58349"/>
        <dbReference type="ChEBI" id="CHEBI:58359"/>
        <dbReference type="EC" id="1.4.1.13"/>
    </reaction>
</comment>
<keyword evidence="13" id="KW-0408">Iron</keyword>
<evidence type="ECO:0000256" key="2">
    <source>
        <dbReference type="ARBA" id="ARBA00001927"/>
    </source>
</evidence>
<keyword evidence="7" id="KW-0285">Flavoprotein</keyword>
<comment type="pathway">
    <text evidence="17">Amino-acid biosynthesis; L-glutamate biosynthesis via GLT pathway; L-glutamate from 2-oxoglutarate and L-glutamine (NADP(+) route): step 1/1.</text>
</comment>
<dbReference type="EC" id="1.4.1.13" evidence="5"/>
<dbReference type="GO" id="GO:0046872">
    <property type="term" value="F:metal ion binding"/>
    <property type="evidence" value="ECO:0007669"/>
    <property type="project" value="UniProtKB-KW"/>
</dbReference>
<dbReference type="InterPro" id="IPR002932">
    <property type="entry name" value="Glu_synthdom"/>
</dbReference>
<evidence type="ECO:0000256" key="6">
    <source>
        <dbReference type="ARBA" id="ARBA00022605"/>
    </source>
</evidence>
<evidence type="ECO:0000256" key="7">
    <source>
        <dbReference type="ARBA" id="ARBA00022630"/>
    </source>
</evidence>
<dbReference type="Pfam" id="PF04898">
    <property type="entry name" value="Glu_syn_central"/>
    <property type="match status" value="1"/>
</dbReference>
<dbReference type="CDD" id="cd00713">
    <property type="entry name" value="GltS"/>
    <property type="match status" value="1"/>
</dbReference>
<dbReference type="InterPro" id="IPR006982">
    <property type="entry name" value="Glu_synth_centr_N"/>
</dbReference>
<dbReference type="InterPro" id="IPR002489">
    <property type="entry name" value="Glu_synth_asu_C"/>
</dbReference>
<evidence type="ECO:0000256" key="10">
    <source>
        <dbReference type="ARBA" id="ARBA00022827"/>
    </source>
</evidence>
<dbReference type="SUPFAM" id="SSF51395">
    <property type="entry name" value="FMN-linked oxidoreductases"/>
    <property type="match status" value="1"/>
</dbReference>
<keyword evidence="16" id="KW-0003">3Fe-4S</keyword>
<dbReference type="GO" id="GO:0006537">
    <property type="term" value="P:glutamate biosynthetic process"/>
    <property type="evidence" value="ECO:0007669"/>
    <property type="project" value="UniProtKB-KW"/>
</dbReference>
<comment type="cofactor">
    <cofactor evidence="3">
        <name>FAD</name>
        <dbReference type="ChEBI" id="CHEBI:57692"/>
    </cofactor>
</comment>
<dbReference type="GO" id="GO:0004355">
    <property type="term" value="F:glutamate synthase (NADPH) activity"/>
    <property type="evidence" value="ECO:0007669"/>
    <property type="project" value="UniProtKB-EC"/>
</dbReference>
<evidence type="ECO:0000256" key="20">
    <source>
        <dbReference type="ARBA" id="ARBA00079921"/>
    </source>
</evidence>
<feature type="domain" description="Glutamine amidotransferase type-2" evidence="21">
    <location>
        <begin position="20"/>
        <end position="420"/>
    </location>
</feature>
<dbReference type="PANTHER" id="PTHR11938">
    <property type="entry name" value="FAD NADPH DEHYDROGENASE/OXIDOREDUCTASE"/>
    <property type="match status" value="1"/>
</dbReference>
<dbReference type="InterPro" id="IPR036485">
    <property type="entry name" value="Glu_synth_asu_C_sf"/>
</dbReference>
<dbReference type="PROSITE" id="PS51278">
    <property type="entry name" value="GATASE_TYPE_2"/>
    <property type="match status" value="1"/>
</dbReference>
<evidence type="ECO:0000259" key="21">
    <source>
        <dbReference type="PROSITE" id="PS51278"/>
    </source>
</evidence>